<keyword evidence="6" id="KW-1185">Reference proteome</keyword>
<protein>
    <submittedName>
        <fullName evidence="5">Uncharacterized protein</fullName>
    </submittedName>
</protein>
<dbReference type="PANTHER" id="PTHR24089">
    <property type="entry name" value="SOLUTE CARRIER FAMILY 25"/>
    <property type="match status" value="1"/>
</dbReference>
<dbReference type="Gene3D" id="1.50.40.10">
    <property type="entry name" value="Mitochondrial carrier domain"/>
    <property type="match status" value="1"/>
</dbReference>
<accession>A0ABP0WM41</accession>
<dbReference type="InterPro" id="IPR023395">
    <property type="entry name" value="MCP_dom_sf"/>
</dbReference>
<organism evidence="5 6">
    <name type="scientific">Sphagnum jensenii</name>
    <dbReference type="NCBI Taxonomy" id="128206"/>
    <lineage>
        <taxon>Eukaryota</taxon>
        <taxon>Viridiplantae</taxon>
        <taxon>Streptophyta</taxon>
        <taxon>Embryophyta</taxon>
        <taxon>Bryophyta</taxon>
        <taxon>Sphagnophytina</taxon>
        <taxon>Sphagnopsida</taxon>
        <taxon>Sphagnales</taxon>
        <taxon>Sphagnaceae</taxon>
        <taxon>Sphagnum</taxon>
    </lineage>
</organism>
<evidence type="ECO:0000313" key="6">
    <source>
        <dbReference type="Proteomes" id="UP001497444"/>
    </source>
</evidence>
<reference evidence="5 6" key="1">
    <citation type="submission" date="2024-02" db="EMBL/GenBank/DDBJ databases">
        <authorList>
            <consortium name="ELIXIR-Norway"/>
            <consortium name="Elixir Norway"/>
        </authorList>
    </citation>
    <scope>NUCLEOTIDE SEQUENCE [LARGE SCALE GENOMIC DNA]</scope>
</reference>
<gene>
    <name evidence="5" type="ORF">CSSPJE1EN1_LOCUS13411</name>
</gene>
<name>A0ABP0WM41_9BRYO</name>
<proteinExistence type="predicted"/>
<evidence type="ECO:0000256" key="4">
    <source>
        <dbReference type="ARBA" id="ARBA00023136"/>
    </source>
</evidence>
<dbReference type="EMBL" id="OZ020097">
    <property type="protein sequence ID" value="CAK9267933.1"/>
    <property type="molecule type" value="Genomic_DNA"/>
</dbReference>
<evidence type="ECO:0000256" key="2">
    <source>
        <dbReference type="ARBA" id="ARBA00022692"/>
    </source>
</evidence>
<evidence type="ECO:0000313" key="5">
    <source>
        <dbReference type="EMBL" id="CAK9267933.1"/>
    </source>
</evidence>
<sequence length="162" mass="17920">MVSVLLSRRDSEAGNSESFQVVLCQELCPKVSQHQLKLMRLIIGVEPRSIGGNLKEVLYQRGWRGLWQGNGVNAFCTAPLQAIELLTFEAVKRCLTSARNRWAAAEDSPQINLLGCQLVSVPMAWISPSMVAGAVAGVVSTVSCYPVKVLKLWIFTYRRKNV</sequence>
<dbReference type="SUPFAM" id="SSF103506">
    <property type="entry name" value="Mitochondrial carrier"/>
    <property type="match status" value="1"/>
</dbReference>
<keyword evidence="3" id="KW-0677">Repeat</keyword>
<dbReference type="InterPro" id="IPR018108">
    <property type="entry name" value="MCP_transmembrane"/>
</dbReference>
<evidence type="ECO:0000256" key="1">
    <source>
        <dbReference type="ARBA" id="ARBA00004141"/>
    </source>
</evidence>
<keyword evidence="2" id="KW-0812">Transmembrane</keyword>
<keyword evidence="4" id="KW-0472">Membrane</keyword>
<dbReference type="Pfam" id="PF00153">
    <property type="entry name" value="Mito_carr"/>
    <property type="match status" value="1"/>
</dbReference>
<dbReference type="Proteomes" id="UP001497444">
    <property type="component" value="Chromosome 2"/>
</dbReference>
<evidence type="ECO:0000256" key="3">
    <source>
        <dbReference type="ARBA" id="ARBA00022737"/>
    </source>
</evidence>
<comment type="subcellular location">
    <subcellularLocation>
        <location evidence="1">Membrane</location>
        <topology evidence="1">Multi-pass membrane protein</topology>
    </subcellularLocation>
</comment>